<protein>
    <submittedName>
        <fullName evidence="2">Uncharacterized protein</fullName>
    </submittedName>
</protein>
<accession>A0AAV3TYH9</accession>
<keyword evidence="1" id="KW-0175">Coiled coil</keyword>
<reference evidence="3" key="1">
    <citation type="journal article" date="2019" name="Int. J. Syst. Evol. Microbiol.">
        <title>The Global Catalogue of Microorganisms (GCM) 10K type strain sequencing project: providing services to taxonomists for standard genome sequencing and annotation.</title>
        <authorList>
            <consortium name="The Broad Institute Genomics Platform"/>
            <consortium name="The Broad Institute Genome Sequencing Center for Infectious Disease"/>
            <person name="Wu L."/>
            <person name="Ma J."/>
        </authorList>
    </citation>
    <scope>NUCLEOTIDE SEQUENCE [LARGE SCALE GENOMIC DNA]</scope>
    <source>
        <strain evidence="3">JCM 19134</strain>
    </source>
</reference>
<organism evidence="2 3">
    <name type="scientific">Halioxenophilus aromaticivorans</name>
    <dbReference type="NCBI Taxonomy" id="1306992"/>
    <lineage>
        <taxon>Bacteria</taxon>
        <taxon>Pseudomonadati</taxon>
        <taxon>Pseudomonadota</taxon>
        <taxon>Gammaproteobacteria</taxon>
        <taxon>Alteromonadales</taxon>
        <taxon>Alteromonadaceae</taxon>
        <taxon>Halioxenophilus</taxon>
    </lineage>
</organism>
<evidence type="ECO:0000313" key="2">
    <source>
        <dbReference type="EMBL" id="GAA4932676.1"/>
    </source>
</evidence>
<sequence length="67" mass="7884">MNVLFSSQYRPYAIALTEVRDVWAIKGKITTDFNTLETRSHQKIDKLEREVEGLKDQLRELVNKLHP</sequence>
<comment type="caution">
    <text evidence="2">The sequence shown here is derived from an EMBL/GenBank/DDBJ whole genome shotgun (WGS) entry which is preliminary data.</text>
</comment>
<feature type="coiled-coil region" evidence="1">
    <location>
        <begin position="37"/>
        <end position="64"/>
    </location>
</feature>
<dbReference type="EMBL" id="BAABLX010000005">
    <property type="protein sequence ID" value="GAA4932676.1"/>
    <property type="molecule type" value="Genomic_DNA"/>
</dbReference>
<evidence type="ECO:0000313" key="3">
    <source>
        <dbReference type="Proteomes" id="UP001409585"/>
    </source>
</evidence>
<dbReference type="Proteomes" id="UP001409585">
    <property type="component" value="Unassembled WGS sequence"/>
</dbReference>
<name>A0AAV3TYH9_9ALTE</name>
<dbReference type="AlphaFoldDB" id="A0AAV3TYH9"/>
<keyword evidence="3" id="KW-1185">Reference proteome</keyword>
<dbReference type="RefSeq" id="WP_345417005.1">
    <property type="nucleotide sequence ID" value="NZ_AP031496.1"/>
</dbReference>
<evidence type="ECO:0000256" key="1">
    <source>
        <dbReference type="SAM" id="Coils"/>
    </source>
</evidence>
<proteinExistence type="predicted"/>
<gene>
    <name evidence="2" type="ORF">GCM10025791_06560</name>
</gene>